<dbReference type="AlphaFoldDB" id="A0A813IWF1"/>
<accession>A0A813IWF1</accession>
<protein>
    <submittedName>
        <fullName evidence="1">Uncharacterized protein</fullName>
    </submittedName>
</protein>
<comment type="caution">
    <text evidence="1">The sequence shown here is derived from an EMBL/GenBank/DDBJ whole genome shotgun (WGS) entry which is preliminary data.</text>
</comment>
<dbReference type="SUPFAM" id="SSF53335">
    <property type="entry name" value="S-adenosyl-L-methionine-dependent methyltransferases"/>
    <property type="match status" value="1"/>
</dbReference>
<dbReference type="Proteomes" id="UP000626109">
    <property type="component" value="Unassembled WGS sequence"/>
</dbReference>
<gene>
    <name evidence="1" type="ORF">PGLA2088_LOCUS13699</name>
</gene>
<feature type="non-terminal residue" evidence="1">
    <location>
        <position position="105"/>
    </location>
</feature>
<proteinExistence type="predicted"/>
<organism evidence="1 2">
    <name type="scientific">Polarella glacialis</name>
    <name type="common">Dinoflagellate</name>
    <dbReference type="NCBI Taxonomy" id="89957"/>
    <lineage>
        <taxon>Eukaryota</taxon>
        <taxon>Sar</taxon>
        <taxon>Alveolata</taxon>
        <taxon>Dinophyceae</taxon>
        <taxon>Suessiales</taxon>
        <taxon>Suessiaceae</taxon>
        <taxon>Polarella</taxon>
    </lineage>
</organism>
<dbReference type="EMBL" id="CAJNNW010016486">
    <property type="protein sequence ID" value="CAE8659228.1"/>
    <property type="molecule type" value="Genomic_DNA"/>
</dbReference>
<evidence type="ECO:0000313" key="1">
    <source>
        <dbReference type="EMBL" id="CAE8659228.1"/>
    </source>
</evidence>
<sequence length="105" mass="11968">MVAALGAEARRALDAYLAYALPHWPEMPRIVEHVAQHHPKSLRLKELFETVECFRIVGRFLHERKRLHGLDSIADLACGHGLLGVLLAYRFQDVSVECVDLEPRQ</sequence>
<dbReference type="Gene3D" id="3.40.50.150">
    <property type="entry name" value="Vaccinia Virus protein VP39"/>
    <property type="match status" value="1"/>
</dbReference>
<reference evidence="1" key="1">
    <citation type="submission" date="2021-02" db="EMBL/GenBank/DDBJ databases">
        <authorList>
            <person name="Dougan E. K."/>
            <person name="Rhodes N."/>
            <person name="Thang M."/>
            <person name="Chan C."/>
        </authorList>
    </citation>
    <scope>NUCLEOTIDE SEQUENCE</scope>
</reference>
<name>A0A813IWF1_POLGL</name>
<evidence type="ECO:0000313" key="2">
    <source>
        <dbReference type="Proteomes" id="UP000626109"/>
    </source>
</evidence>
<dbReference type="InterPro" id="IPR029063">
    <property type="entry name" value="SAM-dependent_MTases_sf"/>
</dbReference>